<dbReference type="PANTHER" id="PTHR23526:SF2">
    <property type="entry name" value="MAJOR FACILITATOR SUPERFAMILY (MFS) PROFILE DOMAIN-CONTAINING PROTEIN"/>
    <property type="match status" value="1"/>
</dbReference>
<dbReference type="AlphaFoldDB" id="A0A7W9SQL9"/>
<dbReference type="SUPFAM" id="SSF103473">
    <property type="entry name" value="MFS general substrate transporter"/>
    <property type="match status" value="1"/>
</dbReference>
<comment type="caution">
    <text evidence="7">The sequence shown here is derived from an EMBL/GenBank/DDBJ whole genome shotgun (WGS) entry which is preliminary data.</text>
</comment>
<feature type="transmembrane region" description="Helical" evidence="5">
    <location>
        <begin position="323"/>
        <end position="349"/>
    </location>
</feature>
<feature type="transmembrane region" description="Helical" evidence="5">
    <location>
        <begin position="111"/>
        <end position="135"/>
    </location>
</feature>
<dbReference type="InterPro" id="IPR016024">
    <property type="entry name" value="ARM-type_fold"/>
</dbReference>
<dbReference type="Gene3D" id="1.25.10.10">
    <property type="entry name" value="Leucine-rich Repeat Variant"/>
    <property type="match status" value="3"/>
</dbReference>
<dbReference type="Pfam" id="PF07690">
    <property type="entry name" value="MFS_1"/>
    <property type="match status" value="1"/>
</dbReference>
<dbReference type="Gene3D" id="1.20.1250.20">
    <property type="entry name" value="MFS general substrate transporter like domains"/>
    <property type="match status" value="2"/>
</dbReference>
<keyword evidence="4 5" id="KW-0472">Membrane</keyword>
<dbReference type="SUPFAM" id="SSF48371">
    <property type="entry name" value="ARM repeat"/>
    <property type="match status" value="1"/>
</dbReference>
<evidence type="ECO:0000313" key="8">
    <source>
        <dbReference type="Proteomes" id="UP000520814"/>
    </source>
</evidence>
<feature type="domain" description="Major facilitator superfamily (MFS) profile" evidence="6">
    <location>
        <begin position="1"/>
        <end position="424"/>
    </location>
</feature>
<dbReference type="InterPro" id="IPR020846">
    <property type="entry name" value="MFS_dom"/>
</dbReference>
<dbReference type="SMART" id="SM00567">
    <property type="entry name" value="EZ_HEAT"/>
    <property type="match status" value="5"/>
</dbReference>
<accession>A0A7W9SQL9</accession>
<dbReference type="RefSeq" id="WP_184197053.1">
    <property type="nucleotide sequence ID" value="NZ_JACHGW010000002.1"/>
</dbReference>
<dbReference type="InterPro" id="IPR036259">
    <property type="entry name" value="MFS_trans_sf"/>
</dbReference>
<feature type="transmembrane region" description="Helical" evidence="5">
    <location>
        <begin position="155"/>
        <end position="172"/>
    </location>
</feature>
<evidence type="ECO:0000256" key="4">
    <source>
        <dbReference type="ARBA" id="ARBA00023136"/>
    </source>
</evidence>
<reference evidence="7 8" key="1">
    <citation type="submission" date="2020-08" db="EMBL/GenBank/DDBJ databases">
        <title>Genomic Encyclopedia of Type Strains, Phase IV (KMG-IV): sequencing the most valuable type-strain genomes for metagenomic binning, comparative biology and taxonomic classification.</title>
        <authorList>
            <person name="Goeker M."/>
        </authorList>
    </citation>
    <scope>NUCLEOTIDE SEQUENCE [LARGE SCALE GENOMIC DNA]</scope>
    <source>
        <strain evidence="7 8">DSM 23562</strain>
    </source>
</reference>
<dbReference type="EMBL" id="JACHGW010000002">
    <property type="protein sequence ID" value="MBB6051022.1"/>
    <property type="molecule type" value="Genomic_DNA"/>
</dbReference>
<organism evidence="7 8">
    <name type="scientific">Armatimonas rosea</name>
    <dbReference type="NCBI Taxonomy" id="685828"/>
    <lineage>
        <taxon>Bacteria</taxon>
        <taxon>Bacillati</taxon>
        <taxon>Armatimonadota</taxon>
        <taxon>Armatimonadia</taxon>
        <taxon>Armatimonadales</taxon>
        <taxon>Armatimonadaceae</taxon>
        <taxon>Armatimonas</taxon>
    </lineage>
</organism>
<feature type="transmembrane region" description="Helical" evidence="5">
    <location>
        <begin position="296"/>
        <end position="317"/>
    </location>
</feature>
<proteinExistence type="predicted"/>
<evidence type="ECO:0000259" key="6">
    <source>
        <dbReference type="PROSITE" id="PS50850"/>
    </source>
</evidence>
<keyword evidence="3 5" id="KW-1133">Transmembrane helix</keyword>
<dbReference type="GO" id="GO:0022857">
    <property type="term" value="F:transmembrane transporter activity"/>
    <property type="evidence" value="ECO:0007669"/>
    <property type="project" value="InterPro"/>
</dbReference>
<dbReference type="InterPro" id="IPR052528">
    <property type="entry name" value="Sugar_transport-like"/>
</dbReference>
<evidence type="ECO:0000256" key="1">
    <source>
        <dbReference type="ARBA" id="ARBA00004651"/>
    </source>
</evidence>
<dbReference type="GO" id="GO:0005886">
    <property type="term" value="C:plasma membrane"/>
    <property type="evidence" value="ECO:0007669"/>
    <property type="project" value="UniProtKB-SubCell"/>
</dbReference>
<dbReference type="PROSITE" id="PS50850">
    <property type="entry name" value="MFS"/>
    <property type="match status" value="1"/>
</dbReference>
<feature type="transmembrane region" description="Helical" evidence="5">
    <location>
        <begin position="231"/>
        <end position="252"/>
    </location>
</feature>
<evidence type="ECO:0000256" key="3">
    <source>
        <dbReference type="ARBA" id="ARBA00022989"/>
    </source>
</evidence>
<evidence type="ECO:0000256" key="2">
    <source>
        <dbReference type="ARBA" id="ARBA00022692"/>
    </source>
</evidence>
<feature type="transmembrane region" description="Helical" evidence="5">
    <location>
        <begin position="178"/>
        <end position="199"/>
    </location>
</feature>
<dbReference type="Pfam" id="PF13646">
    <property type="entry name" value="HEAT_2"/>
    <property type="match status" value="2"/>
</dbReference>
<dbReference type="InterPro" id="IPR011701">
    <property type="entry name" value="MFS"/>
</dbReference>
<feature type="transmembrane region" description="Helical" evidence="5">
    <location>
        <begin position="24"/>
        <end position="45"/>
    </location>
</feature>
<feature type="transmembrane region" description="Helical" evidence="5">
    <location>
        <begin position="83"/>
        <end position="105"/>
    </location>
</feature>
<keyword evidence="8" id="KW-1185">Reference proteome</keyword>
<dbReference type="InterPro" id="IPR011989">
    <property type="entry name" value="ARM-like"/>
</dbReference>
<protein>
    <submittedName>
        <fullName evidence="7">MFS family permease</fullName>
    </submittedName>
</protein>
<dbReference type="Proteomes" id="UP000520814">
    <property type="component" value="Unassembled WGS sequence"/>
</dbReference>
<sequence>MADEPEPISRMEALRGLRISTQEGLWATVFVVLTGGAFQIGFARHLGANDFVLGLLAGLPAAVGLLQVPASLYIEKRGERRRFVAFSAGAGRLALAALALVALFLPDPLRLAAFLLLLILSSALLTITVPAWTSWMSDLVPNDARGRYFAGRNRLASIVAMLAPLPAAWLLDKLKPEAGFPVLFGLAAIPAAVCFLLILRQPEPPMVRQLEKTNPFTSLKAPFADPSFRQFLAFAGTVVVGQALAGQFFMAWQVDKAGLELPYLSVQVLGAVASGASLATMPLWGYLADKYGGRPVLMIGSWLVLVAPLLWCFTSHGANWLNYPLIVVLNVTSGAGWAAVGLTQFNLLLSMTPDDKRGTYVAVYSAFTGVVGGISPIIGGALMTALSHLPLPAGLNNYKVMFLLTDIVRVAALILLRQLKIEDSKTTRFVLGQLVGTGTMGGFRRAQRLARTTDAEAREETVRELGERKSSLAVEELVEALGDVSHAVRATAARALGEIGDTRAVPALAAKLLDPAAAIGEEAAHALGFLGDRAATPALEAASRGPNATVRVAALRALGRLADPASAPTLLAALNPDRPTRCEAACAALAAIGENLRPEDRTEAEERLLALLVPEVDQGMRLAAARAIEKLAPAVPELLWLLTVKLTDEADPAVLARLSVALSRLVRAHAPKPESHFPFLLKMARRLEGKGLSYLQALYAAADTILPPGTLYPLLSLKGMARDEALHKLVSDRALLEVFSQGDYLGLTQRLPELARHDNDPPAEEALLALLMLAKAPPQ</sequence>
<feature type="transmembrane region" description="Helical" evidence="5">
    <location>
        <begin position="264"/>
        <end position="284"/>
    </location>
</feature>
<dbReference type="InterPro" id="IPR004155">
    <property type="entry name" value="PBS_lyase_HEAT"/>
</dbReference>
<dbReference type="PANTHER" id="PTHR23526">
    <property type="entry name" value="INTEGRAL MEMBRANE TRANSPORT PROTEIN-RELATED"/>
    <property type="match status" value="1"/>
</dbReference>
<comment type="subcellular location">
    <subcellularLocation>
        <location evidence="1">Cell membrane</location>
        <topology evidence="1">Multi-pass membrane protein</topology>
    </subcellularLocation>
</comment>
<evidence type="ECO:0000256" key="5">
    <source>
        <dbReference type="SAM" id="Phobius"/>
    </source>
</evidence>
<keyword evidence="2 5" id="KW-0812">Transmembrane</keyword>
<feature type="transmembrane region" description="Helical" evidence="5">
    <location>
        <begin position="361"/>
        <end position="386"/>
    </location>
</feature>
<evidence type="ECO:0000313" key="7">
    <source>
        <dbReference type="EMBL" id="MBB6051022.1"/>
    </source>
</evidence>
<name>A0A7W9SQL9_ARMRO</name>
<feature type="transmembrane region" description="Helical" evidence="5">
    <location>
        <begin position="51"/>
        <end position="74"/>
    </location>
</feature>
<gene>
    <name evidence="7" type="ORF">HNQ39_002813</name>
</gene>